<keyword evidence="2" id="KW-1133">Transmembrane helix</keyword>
<dbReference type="SMART" id="SM00460">
    <property type="entry name" value="TGc"/>
    <property type="match status" value="1"/>
</dbReference>
<feature type="transmembrane region" description="Helical" evidence="2">
    <location>
        <begin position="567"/>
        <end position="588"/>
    </location>
</feature>
<dbReference type="AlphaFoldDB" id="A0A5B2X7L2"/>
<dbReference type="InterPro" id="IPR038765">
    <property type="entry name" value="Papain-like_cys_pep_sf"/>
</dbReference>
<comment type="caution">
    <text evidence="4">The sequence shown here is derived from an EMBL/GenBank/DDBJ whole genome shotgun (WGS) entry which is preliminary data.</text>
</comment>
<evidence type="ECO:0000256" key="2">
    <source>
        <dbReference type="SAM" id="Phobius"/>
    </source>
</evidence>
<evidence type="ECO:0000259" key="3">
    <source>
        <dbReference type="SMART" id="SM00460"/>
    </source>
</evidence>
<keyword evidence="2" id="KW-0472">Membrane</keyword>
<dbReference type="Pfam" id="PF11992">
    <property type="entry name" value="TgpA_N"/>
    <property type="match status" value="1"/>
</dbReference>
<feature type="transmembrane region" description="Helical" evidence="2">
    <location>
        <begin position="136"/>
        <end position="154"/>
    </location>
</feature>
<evidence type="ECO:0000313" key="4">
    <source>
        <dbReference type="EMBL" id="KAA2258872.1"/>
    </source>
</evidence>
<reference evidence="4 5" key="1">
    <citation type="submission" date="2019-09" db="EMBL/GenBank/DDBJ databases">
        <title>Goodfellowia gen. nov., a new genus of the Pseudonocardineae related to Actinoalloteichus, containing Goodfellowia coeruleoviolacea gen. nov., comb. nov. gen. nov., comb. nov.</title>
        <authorList>
            <person name="Labeda D."/>
        </authorList>
    </citation>
    <scope>NUCLEOTIDE SEQUENCE [LARGE SCALE GENOMIC DNA]</scope>
    <source>
        <strain evidence="4 5">AN110305</strain>
    </source>
</reference>
<dbReference type="Pfam" id="PF01841">
    <property type="entry name" value="Transglut_core"/>
    <property type="match status" value="1"/>
</dbReference>
<name>A0A5B2X7L2_9PSEU</name>
<feature type="transmembrane region" description="Helical" evidence="2">
    <location>
        <begin position="175"/>
        <end position="197"/>
    </location>
</feature>
<accession>A0A5B2X7L2</accession>
<dbReference type="Proteomes" id="UP000323454">
    <property type="component" value="Unassembled WGS sequence"/>
</dbReference>
<keyword evidence="2" id="KW-0812">Transmembrane</keyword>
<dbReference type="InterPro" id="IPR021878">
    <property type="entry name" value="TgpA_N"/>
</dbReference>
<dbReference type="Gene3D" id="3.10.620.30">
    <property type="match status" value="1"/>
</dbReference>
<dbReference type="PANTHER" id="PTHR42736:SF1">
    <property type="entry name" value="PROTEIN-GLUTAMINE GAMMA-GLUTAMYLTRANSFERASE"/>
    <property type="match status" value="1"/>
</dbReference>
<dbReference type="PANTHER" id="PTHR42736">
    <property type="entry name" value="PROTEIN-GLUTAMINE GAMMA-GLUTAMYLTRANSFERASE"/>
    <property type="match status" value="1"/>
</dbReference>
<protein>
    <submittedName>
        <fullName evidence="4">Transglutaminase domain-containing protein</fullName>
    </submittedName>
</protein>
<dbReference type="InterPro" id="IPR052901">
    <property type="entry name" value="Bact_TGase-like"/>
</dbReference>
<dbReference type="SUPFAM" id="SSF54001">
    <property type="entry name" value="Cysteine proteinases"/>
    <property type="match status" value="1"/>
</dbReference>
<sequence>MLWLVYLAVAITVVVAVGIGLRATRLPVPFVAIGQAFALLCLAVAVFSRSGLFVILPGPAAMHDLATLLQQSMDEIQTGVPPVAASPGMRCLIVLTVGLVAIVVDTLAVGASAPAASGLVLLCVFAVPASLSDAMLPWWSFVLGAGAFALLLAVDGQHRHDAWRGRSRTGSSSGSGPTATTVASLALVVALIAGATLTFVGTVGRLPGGGNSGGGAGGIGLKPMTSLRGLLNQGTPQEVFRVKGLPDATYLRAVTLRTYAANEGWKSDSAMDPGVSASGPLPPQAGDDGAGKTTRIEIEPVGWTDNWLPIYGEPRKLDNVDDSWRYDKTTGVVYSQRRSKPGSYVEQAVLGQPTSDSLRAAGGDAQVDRSYTEISGVDPRVSKLAADLTQNAGSTFDKVAAINRFFNGQGSAFKYSTQTKGDLTSDALYDFVFNGKTGFCEQYASAMAVMLRTLGIPTRVAIGFTGGFQSGDSRTITTQDAHAWVEVFFAGYGWMTFDPTPLSDGRGVTPPYMLANTGPNNTQGNLPDGSKTQTSSQVIVPSSVAPTTTTTSTVQAAGTRGGGSQPWIPWTAGVLLVIGALAALVAWLSRRPTPEDGAALPAGRSSPDDGDDDPGSPRPRGPGGVPGWVRRLGPAAVPVAVVSWGLAAMFAVALVSWWLAVLALLLGVAATPSAIRRLRRRRRLRAVAALGSDAAGAAWQELLAESLDRGTTIPASDTVRAAARRLAREHSLDEQGRDGLRAVIGAIELSWYGRSGVDPALPKAVDEVRRSLGRNAPLALRAKVLPRSVLHAEERRDS</sequence>
<organism evidence="4 5">
    <name type="scientific">Solihabitans fulvus</name>
    <dbReference type="NCBI Taxonomy" id="1892852"/>
    <lineage>
        <taxon>Bacteria</taxon>
        <taxon>Bacillati</taxon>
        <taxon>Actinomycetota</taxon>
        <taxon>Actinomycetes</taxon>
        <taxon>Pseudonocardiales</taxon>
        <taxon>Pseudonocardiaceae</taxon>
        <taxon>Solihabitans</taxon>
    </lineage>
</organism>
<feature type="region of interest" description="Disordered" evidence="1">
    <location>
        <begin position="595"/>
        <end position="627"/>
    </location>
</feature>
<feature type="region of interest" description="Disordered" evidence="1">
    <location>
        <begin position="267"/>
        <end position="291"/>
    </location>
</feature>
<dbReference type="EMBL" id="VUOB01000041">
    <property type="protein sequence ID" value="KAA2258872.1"/>
    <property type="molecule type" value="Genomic_DNA"/>
</dbReference>
<evidence type="ECO:0000256" key="1">
    <source>
        <dbReference type="SAM" id="MobiDB-lite"/>
    </source>
</evidence>
<feature type="domain" description="Transglutaminase-like" evidence="3">
    <location>
        <begin position="432"/>
        <end position="501"/>
    </location>
</feature>
<keyword evidence="5" id="KW-1185">Reference proteome</keyword>
<feature type="transmembrane region" description="Helical" evidence="2">
    <location>
        <begin position="632"/>
        <end position="651"/>
    </location>
</feature>
<reference evidence="4 5" key="2">
    <citation type="submission" date="2019-09" db="EMBL/GenBank/DDBJ databases">
        <authorList>
            <person name="Jin C."/>
        </authorList>
    </citation>
    <scope>NUCLEOTIDE SEQUENCE [LARGE SCALE GENOMIC DNA]</scope>
    <source>
        <strain evidence="4 5">AN110305</strain>
    </source>
</reference>
<dbReference type="InterPro" id="IPR002931">
    <property type="entry name" value="Transglutaminase-like"/>
</dbReference>
<feature type="transmembrane region" description="Helical" evidence="2">
    <location>
        <begin position="657"/>
        <end position="675"/>
    </location>
</feature>
<evidence type="ECO:0000313" key="5">
    <source>
        <dbReference type="Proteomes" id="UP000323454"/>
    </source>
</evidence>
<proteinExistence type="predicted"/>
<gene>
    <name evidence="4" type="ORF">F0L68_22625</name>
</gene>
<feature type="transmembrane region" description="Helical" evidence="2">
    <location>
        <begin position="26"/>
        <end position="47"/>
    </location>
</feature>
<feature type="transmembrane region" description="Helical" evidence="2">
    <location>
        <begin position="92"/>
        <end position="116"/>
    </location>
</feature>
<dbReference type="OrthoDB" id="9804023at2"/>